<reference evidence="1 2" key="1">
    <citation type="submission" date="2016-08" db="EMBL/GenBank/DDBJ databases">
        <authorList>
            <person name="Seilhamer J.J."/>
        </authorList>
    </citation>
    <scope>NUCLEOTIDE SEQUENCE [LARGE SCALE GENOMIC DNA]</scope>
    <source>
        <strain evidence="1 2">BRTC-1</strain>
    </source>
</reference>
<keyword evidence="2" id="KW-1185">Reference proteome</keyword>
<protein>
    <submittedName>
        <fullName evidence="1">Alpha/beta hydrolase</fullName>
    </submittedName>
</protein>
<gene>
    <name evidence="1" type="ORF">BFG52_15490</name>
</gene>
<dbReference type="GO" id="GO:0008374">
    <property type="term" value="F:O-acyltransferase activity"/>
    <property type="evidence" value="ECO:0007669"/>
    <property type="project" value="InterPro"/>
</dbReference>
<name>A0A1B2M352_9GAMM</name>
<dbReference type="InterPro" id="IPR029058">
    <property type="entry name" value="AB_hydrolase_fold"/>
</dbReference>
<dbReference type="RefSeq" id="WP_067558262.1">
    <property type="nucleotide sequence ID" value="NZ_CP016895.1"/>
</dbReference>
<dbReference type="STRING" id="1789224.BFG52_15490"/>
<dbReference type="Pfam" id="PF02450">
    <property type="entry name" value="LCAT"/>
    <property type="match status" value="1"/>
</dbReference>
<accession>A0A1B2M352</accession>
<evidence type="ECO:0000313" key="1">
    <source>
        <dbReference type="EMBL" id="AOA59609.1"/>
    </source>
</evidence>
<dbReference type="KEGG" id="ala:BFG52_15490"/>
<dbReference type="SUPFAM" id="SSF53474">
    <property type="entry name" value="alpha/beta-Hydrolases"/>
    <property type="match status" value="1"/>
</dbReference>
<dbReference type="Gene3D" id="3.40.50.1820">
    <property type="entry name" value="alpha/beta hydrolase"/>
    <property type="match status" value="1"/>
</dbReference>
<dbReference type="Proteomes" id="UP000093391">
    <property type="component" value="Chromosome"/>
</dbReference>
<evidence type="ECO:0000313" key="2">
    <source>
        <dbReference type="Proteomes" id="UP000093391"/>
    </source>
</evidence>
<keyword evidence="1" id="KW-0378">Hydrolase</keyword>
<dbReference type="OrthoDB" id="9814331at2"/>
<dbReference type="GO" id="GO:0006629">
    <property type="term" value="P:lipid metabolic process"/>
    <property type="evidence" value="ECO:0007669"/>
    <property type="project" value="InterPro"/>
</dbReference>
<dbReference type="PANTHER" id="PTHR11440">
    <property type="entry name" value="LECITHIN-CHOLESTEROL ACYLTRANSFERASE-RELATED"/>
    <property type="match status" value="1"/>
</dbReference>
<proteinExistence type="predicted"/>
<dbReference type="InterPro" id="IPR003386">
    <property type="entry name" value="LACT/PDAT_acylTrfase"/>
</dbReference>
<dbReference type="EMBL" id="CP016895">
    <property type="protein sequence ID" value="AOA59609.1"/>
    <property type="molecule type" value="Genomic_DNA"/>
</dbReference>
<organism evidence="1 2">
    <name type="scientific">Acinetobacter larvae</name>
    <dbReference type="NCBI Taxonomy" id="1789224"/>
    <lineage>
        <taxon>Bacteria</taxon>
        <taxon>Pseudomonadati</taxon>
        <taxon>Pseudomonadota</taxon>
        <taxon>Gammaproteobacteria</taxon>
        <taxon>Moraxellales</taxon>
        <taxon>Moraxellaceae</taxon>
        <taxon>Acinetobacter</taxon>
    </lineage>
</organism>
<sequence length="583" mass="65512">MSTNTDKTLITAHSATSPSTHRVATLVEVPKLDTIPIIFIPGIMGSNIKHQTLGEVWKMPNSKVSGITVAKERSKLKPGDLQTQLDHIKTMVDASGDIVVDPRLKLDESTLRKRYWGTVHWDSYGDILTYLQLAFNQVSLDAKPLSPGPGGIAGMHRTRQHTKQQEMIHEWKSLLDQKEISRWHAIESFQATSAAEIEHLKKFNFPVYGMGYNWLQSNEDSALIILKKMQAIKAEYGARFHKFILVTHSMGGLVARRLSQLCGGDIAGIAHTVMPADGAPATYRRIVSGSYEGGGVVNWITSFVLGKDAEHVTAVLANAPGGLELLPNAEYNSRKPWLTLQGHNEKNQLVQTHLPSKNARGEIDPYEQIYKSDKVWWEMVKEELIDPAKLIKNDNPDKQVKEIYKQKIDKVRQFHSIIAKKYHPHSYVSYCHDHKYMSFGALTWTLDYALGGLTAEQIKRLPRVSAKEIEIHNKGIAEEAMKMGLDAKYYIKANVKENNGLRYIRLQSGKLGTFKISSQDAPGDGTVPYQSGRGPLKQNGVKQVFQMTGFDHQGACKDLHVKRSVLYSIVKIIKENNIQPKYR</sequence>
<dbReference type="AlphaFoldDB" id="A0A1B2M352"/>
<dbReference type="GO" id="GO:0016787">
    <property type="term" value="F:hydrolase activity"/>
    <property type="evidence" value="ECO:0007669"/>
    <property type="project" value="UniProtKB-KW"/>
</dbReference>